<protein>
    <recommendedName>
        <fullName evidence="4">Fungal N-terminal domain-containing protein</fullName>
    </recommendedName>
</protein>
<evidence type="ECO:0000313" key="3">
    <source>
        <dbReference type="Proteomes" id="UP000217790"/>
    </source>
</evidence>
<gene>
    <name evidence="2" type="ORF">ARMGADRAFT_1158006</name>
</gene>
<dbReference type="OrthoDB" id="2887882at2759"/>
<proteinExistence type="predicted"/>
<feature type="compositionally biased region" description="Polar residues" evidence="1">
    <location>
        <begin position="162"/>
        <end position="186"/>
    </location>
</feature>
<sequence length="186" mass="21081">MPLDLNPVDLQSSISTATWISSLASSITNNPEISGLSCLIFVCTIAYKISPPLSPRTQLELLKRNIDSITVLFNTSSDDMDFEHRYEIHTCLNRIQTDACESEICLLNTEKDDISWRKYLHSLKKVYFDARAYCKEIDTIRIKVMIANMAAKQQRFSHKQAGCSQGTIKSNPEYSKMTSSRFESPA</sequence>
<organism evidence="2 3">
    <name type="scientific">Armillaria gallica</name>
    <name type="common">Bulbous honey fungus</name>
    <name type="synonym">Armillaria bulbosa</name>
    <dbReference type="NCBI Taxonomy" id="47427"/>
    <lineage>
        <taxon>Eukaryota</taxon>
        <taxon>Fungi</taxon>
        <taxon>Dikarya</taxon>
        <taxon>Basidiomycota</taxon>
        <taxon>Agaricomycotina</taxon>
        <taxon>Agaricomycetes</taxon>
        <taxon>Agaricomycetidae</taxon>
        <taxon>Agaricales</taxon>
        <taxon>Marasmiineae</taxon>
        <taxon>Physalacriaceae</taxon>
        <taxon>Armillaria</taxon>
    </lineage>
</organism>
<feature type="region of interest" description="Disordered" evidence="1">
    <location>
        <begin position="161"/>
        <end position="186"/>
    </location>
</feature>
<evidence type="ECO:0000313" key="2">
    <source>
        <dbReference type="EMBL" id="PBL04053.1"/>
    </source>
</evidence>
<dbReference type="Proteomes" id="UP000217790">
    <property type="component" value="Unassembled WGS sequence"/>
</dbReference>
<accession>A0A2H3ELG5</accession>
<dbReference type="InParanoid" id="A0A2H3ELG5"/>
<name>A0A2H3ELG5_ARMGA</name>
<dbReference type="EMBL" id="KZ293644">
    <property type="protein sequence ID" value="PBL04053.1"/>
    <property type="molecule type" value="Genomic_DNA"/>
</dbReference>
<reference evidence="3" key="1">
    <citation type="journal article" date="2017" name="Nat. Ecol. Evol.">
        <title>Genome expansion and lineage-specific genetic innovations in the forest pathogenic fungi Armillaria.</title>
        <authorList>
            <person name="Sipos G."/>
            <person name="Prasanna A.N."/>
            <person name="Walter M.C."/>
            <person name="O'Connor E."/>
            <person name="Balint B."/>
            <person name="Krizsan K."/>
            <person name="Kiss B."/>
            <person name="Hess J."/>
            <person name="Varga T."/>
            <person name="Slot J."/>
            <person name="Riley R."/>
            <person name="Boka B."/>
            <person name="Rigling D."/>
            <person name="Barry K."/>
            <person name="Lee J."/>
            <person name="Mihaltcheva S."/>
            <person name="LaButti K."/>
            <person name="Lipzen A."/>
            <person name="Waldron R."/>
            <person name="Moloney N.M."/>
            <person name="Sperisen C."/>
            <person name="Kredics L."/>
            <person name="Vagvoelgyi C."/>
            <person name="Patrignani A."/>
            <person name="Fitzpatrick D."/>
            <person name="Nagy I."/>
            <person name="Doyle S."/>
            <person name="Anderson J.B."/>
            <person name="Grigoriev I.V."/>
            <person name="Gueldener U."/>
            <person name="Muensterkoetter M."/>
            <person name="Nagy L.G."/>
        </authorList>
    </citation>
    <scope>NUCLEOTIDE SEQUENCE [LARGE SCALE GENOMIC DNA]</scope>
    <source>
        <strain evidence="3">Ar21-2</strain>
    </source>
</reference>
<dbReference type="AlphaFoldDB" id="A0A2H3ELG5"/>
<evidence type="ECO:0000256" key="1">
    <source>
        <dbReference type="SAM" id="MobiDB-lite"/>
    </source>
</evidence>
<evidence type="ECO:0008006" key="4">
    <source>
        <dbReference type="Google" id="ProtNLM"/>
    </source>
</evidence>
<keyword evidence="3" id="KW-1185">Reference proteome</keyword>